<dbReference type="InterPro" id="IPR050638">
    <property type="entry name" value="AA-Vitamin_Transporters"/>
</dbReference>
<feature type="transmembrane region" description="Helical" evidence="7">
    <location>
        <begin position="67"/>
        <end position="87"/>
    </location>
</feature>
<comment type="similarity">
    <text evidence="2">Belongs to the EamA transporter family.</text>
</comment>
<sequence length="307" mass="33238">MGKKDSYIYVILTSVVCFWGLNVVMIKYLSFFPPVVIAAIRMLIAAIVLTPILFIKKEKCKISVKQWLFIVAIGSTSIALHQILLAWGLQHSTAGSSSLIMALNPLATTLLAAMFFGEKLDLRKGLGILLGFTGVIIAVTSKGNGQISFGLGEIIIFGSMLMYVVGGLLVRGAKSTGLPVWELTAYSQWIGAIMLGILSVGMYPTYIYQEMNISWFTWFVIFCSGGISSGLGSLGWNYGIQKIGASQTSIFLNGMPIASLLFAALLIDEPFTYLAIIALLCTVAGVYLGSTKSRPVKIPLPIKEREV</sequence>
<feature type="transmembrane region" description="Helical" evidence="7">
    <location>
        <begin position="250"/>
        <end position="267"/>
    </location>
</feature>
<evidence type="ECO:0000256" key="6">
    <source>
        <dbReference type="ARBA" id="ARBA00023136"/>
    </source>
</evidence>
<dbReference type="GO" id="GO:0005886">
    <property type="term" value="C:plasma membrane"/>
    <property type="evidence" value="ECO:0007669"/>
    <property type="project" value="UniProtKB-SubCell"/>
</dbReference>
<feature type="domain" description="EamA" evidence="8">
    <location>
        <begin position="11"/>
        <end position="139"/>
    </location>
</feature>
<keyword evidence="3" id="KW-1003">Cell membrane</keyword>
<dbReference type="RefSeq" id="WP_022585118.1">
    <property type="nucleotide sequence ID" value="NZ_CP007806.1"/>
</dbReference>
<feature type="transmembrane region" description="Helical" evidence="7">
    <location>
        <begin position="35"/>
        <end position="55"/>
    </location>
</feature>
<dbReference type="HOGENOM" id="CLU_033863_4_4_9"/>
<evidence type="ECO:0000313" key="10">
    <source>
        <dbReference type="Proteomes" id="UP000005850"/>
    </source>
</evidence>
<dbReference type="PANTHER" id="PTHR32322:SF18">
    <property type="entry name" value="S-ADENOSYLMETHIONINE_S-ADENOSYLHOMOCYSTEINE TRANSPORTER"/>
    <property type="match status" value="1"/>
</dbReference>
<dbReference type="PANTHER" id="PTHR32322">
    <property type="entry name" value="INNER MEMBRANE TRANSPORTER"/>
    <property type="match status" value="1"/>
</dbReference>
<dbReference type="KEGG" id="blr:BRLA_c001760"/>
<protein>
    <submittedName>
        <fullName evidence="9">Putative amino-acid metabolite efflux pump protein</fullName>
    </submittedName>
</protein>
<accession>A0A075QZD9</accession>
<evidence type="ECO:0000256" key="2">
    <source>
        <dbReference type="ARBA" id="ARBA00007362"/>
    </source>
</evidence>
<gene>
    <name evidence="9" type="primary">eamA_1</name>
    <name evidence="9" type="ORF">BRLA_c001760</name>
</gene>
<evidence type="ECO:0000256" key="5">
    <source>
        <dbReference type="ARBA" id="ARBA00022989"/>
    </source>
</evidence>
<dbReference type="Proteomes" id="UP000005850">
    <property type="component" value="Chromosome"/>
</dbReference>
<keyword evidence="5 7" id="KW-1133">Transmembrane helix</keyword>
<feature type="transmembrane region" description="Helical" evidence="7">
    <location>
        <begin position="7"/>
        <end position="29"/>
    </location>
</feature>
<dbReference type="InterPro" id="IPR000620">
    <property type="entry name" value="EamA_dom"/>
</dbReference>
<feature type="transmembrane region" description="Helical" evidence="7">
    <location>
        <begin position="215"/>
        <end position="238"/>
    </location>
</feature>
<feature type="transmembrane region" description="Helical" evidence="7">
    <location>
        <begin position="273"/>
        <end position="290"/>
    </location>
</feature>
<dbReference type="Gene3D" id="1.10.3730.20">
    <property type="match status" value="1"/>
</dbReference>
<name>A0A075QZD9_BRELA</name>
<keyword evidence="4 7" id="KW-0812">Transmembrane</keyword>
<comment type="subcellular location">
    <subcellularLocation>
        <location evidence="1">Cell membrane</location>
        <topology evidence="1">Multi-pass membrane protein</topology>
    </subcellularLocation>
</comment>
<organism evidence="9 10">
    <name type="scientific">Brevibacillus laterosporus LMG 15441</name>
    <dbReference type="NCBI Taxonomy" id="1042163"/>
    <lineage>
        <taxon>Bacteria</taxon>
        <taxon>Bacillati</taxon>
        <taxon>Bacillota</taxon>
        <taxon>Bacilli</taxon>
        <taxon>Bacillales</taxon>
        <taxon>Paenibacillaceae</taxon>
        <taxon>Brevibacillus</taxon>
    </lineage>
</organism>
<keyword evidence="6 7" id="KW-0472">Membrane</keyword>
<evidence type="ECO:0000256" key="4">
    <source>
        <dbReference type="ARBA" id="ARBA00022692"/>
    </source>
</evidence>
<dbReference type="SUPFAM" id="SSF103481">
    <property type="entry name" value="Multidrug resistance efflux transporter EmrE"/>
    <property type="match status" value="2"/>
</dbReference>
<evidence type="ECO:0000313" key="9">
    <source>
        <dbReference type="EMBL" id="AIG24586.1"/>
    </source>
</evidence>
<feature type="transmembrane region" description="Helical" evidence="7">
    <location>
        <begin position="99"/>
        <end position="117"/>
    </location>
</feature>
<feature type="transmembrane region" description="Helical" evidence="7">
    <location>
        <begin position="147"/>
        <end position="171"/>
    </location>
</feature>
<dbReference type="InterPro" id="IPR037185">
    <property type="entry name" value="EmrE-like"/>
</dbReference>
<keyword evidence="10" id="KW-1185">Reference proteome</keyword>
<proteinExistence type="inferred from homology"/>
<evidence type="ECO:0000259" key="8">
    <source>
        <dbReference type="Pfam" id="PF00892"/>
    </source>
</evidence>
<dbReference type="eggNOG" id="COG0697">
    <property type="taxonomic scope" value="Bacteria"/>
</dbReference>
<dbReference type="AlphaFoldDB" id="A0A075QZD9"/>
<evidence type="ECO:0000256" key="1">
    <source>
        <dbReference type="ARBA" id="ARBA00004651"/>
    </source>
</evidence>
<feature type="transmembrane region" description="Helical" evidence="7">
    <location>
        <begin position="183"/>
        <end position="203"/>
    </location>
</feature>
<evidence type="ECO:0000256" key="3">
    <source>
        <dbReference type="ARBA" id="ARBA00022475"/>
    </source>
</evidence>
<dbReference type="EMBL" id="CP007806">
    <property type="protein sequence ID" value="AIG24586.1"/>
    <property type="molecule type" value="Genomic_DNA"/>
</dbReference>
<feature type="transmembrane region" description="Helical" evidence="7">
    <location>
        <begin position="124"/>
        <end position="141"/>
    </location>
</feature>
<feature type="domain" description="EamA" evidence="8">
    <location>
        <begin position="151"/>
        <end position="288"/>
    </location>
</feature>
<evidence type="ECO:0000256" key="7">
    <source>
        <dbReference type="SAM" id="Phobius"/>
    </source>
</evidence>
<reference evidence="9 10" key="1">
    <citation type="journal article" date="2011" name="J. Bacteriol.">
        <title>Genome sequence of Brevibacillus laterosporus LMG 15441, a pathogen of invertebrates.</title>
        <authorList>
            <person name="Djukic M."/>
            <person name="Poehlein A."/>
            <person name="Thurmer A."/>
            <person name="Daniel R."/>
        </authorList>
    </citation>
    <scope>NUCLEOTIDE SEQUENCE [LARGE SCALE GENOMIC DNA]</scope>
    <source>
        <strain evidence="9 10">LMG 15441</strain>
    </source>
</reference>
<dbReference type="Pfam" id="PF00892">
    <property type="entry name" value="EamA"/>
    <property type="match status" value="2"/>
</dbReference>